<name>A0A2V4DV87_9GAMM</name>
<organism evidence="1 2">
    <name type="scientific">Gilliamella apis</name>
    <dbReference type="NCBI Taxonomy" id="1970738"/>
    <lineage>
        <taxon>Bacteria</taxon>
        <taxon>Pseudomonadati</taxon>
        <taxon>Pseudomonadota</taxon>
        <taxon>Gammaproteobacteria</taxon>
        <taxon>Orbales</taxon>
        <taxon>Orbaceae</taxon>
        <taxon>Gilliamella</taxon>
    </lineage>
</organism>
<dbReference type="AlphaFoldDB" id="A0A2V4DV87"/>
<evidence type="ECO:0000313" key="2">
    <source>
        <dbReference type="Proteomes" id="UP000247673"/>
    </source>
</evidence>
<dbReference type="Proteomes" id="UP000247673">
    <property type="component" value="Unassembled WGS sequence"/>
</dbReference>
<dbReference type="RefSeq" id="WP_110447370.1">
    <property type="nucleotide sequence ID" value="NZ_CP132381.1"/>
</dbReference>
<dbReference type="Gene3D" id="3.30.50.20">
    <property type="entry name" value="prophage-derive protein ybcO"/>
    <property type="match status" value="1"/>
</dbReference>
<evidence type="ECO:0000313" key="1">
    <source>
        <dbReference type="EMBL" id="PXY91399.1"/>
    </source>
</evidence>
<sequence>MMIKQVIYRNSKWLDAVKSIEYCVLCGCYCQTQPAHRNEGKGMGMKTDDCACAALCNQCHYQIDNGKELTREERRILLDKAIVLTIIQLARRGKIGVMKA</sequence>
<comment type="caution">
    <text evidence="1">The sequence shown here is derived from an EMBL/GenBank/DDBJ whole genome shotgun (WGS) entry which is preliminary data.</text>
</comment>
<proteinExistence type="predicted"/>
<gene>
    <name evidence="1" type="ORF">DKK78_03440</name>
</gene>
<dbReference type="EMBL" id="QGLO01000004">
    <property type="protein sequence ID" value="PXY91399.1"/>
    <property type="molecule type" value="Genomic_DNA"/>
</dbReference>
<accession>A0A2V4DV87</accession>
<protein>
    <recommendedName>
        <fullName evidence="3">DUF1364 domain-containing protein</fullName>
    </recommendedName>
</protein>
<reference evidence="1 2" key="1">
    <citation type="submission" date="2018-05" db="EMBL/GenBank/DDBJ databases">
        <title>Reference genomes for bee gut microbiota database.</title>
        <authorList>
            <person name="Ellegaard K.M."/>
        </authorList>
    </citation>
    <scope>NUCLEOTIDE SEQUENCE [LARGE SCALE GENOMIC DNA]</scope>
    <source>
        <strain evidence="1 2">ESL0172</strain>
    </source>
</reference>
<evidence type="ECO:0008006" key="3">
    <source>
        <dbReference type="Google" id="ProtNLM"/>
    </source>
</evidence>
<dbReference type="OrthoDB" id="9809509at2"/>
<keyword evidence="2" id="KW-1185">Reference proteome</keyword>